<comment type="caution">
    <text evidence="11">The sequence shown here is derived from an EMBL/GenBank/DDBJ whole genome shotgun (WGS) entry which is preliminary data.</text>
</comment>
<gene>
    <name evidence="9" type="primary">tatA</name>
    <name evidence="11" type="ORF">ETSY2_24495</name>
</gene>
<comment type="function">
    <text evidence="9">Part of the twin-arginine translocation (Tat) system that transports large folded proteins containing a characteristic twin-arginine motif in their signal peptide across membranes. TatA could form the protein-conducting channel of the Tat system.</text>
</comment>
<dbReference type="HAMAP" id="MF_00236">
    <property type="entry name" value="TatA_E"/>
    <property type="match status" value="1"/>
</dbReference>
<evidence type="ECO:0000256" key="8">
    <source>
        <dbReference type="ARBA" id="ARBA00023136"/>
    </source>
</evidence>
<dbReference type="NCBIfam" id="TIGR01411">
    <property type="entry name" value="tatAE"/>
    <property type="match status" value="1"/>
</dbReference>
<dbReference type="PANTHER" id="PTHR42982">
    <property type="entry name" value="SEC-INDEPENDENT PROTEIN TRANSLOCASE PROTEIN TATA"/>
    <property type="match status" value="1"/>
</dbReference>
<dbReference type="HOGENOM" id="CLU_086034_5_4_7"/>
<keyword evidence="2 9" id="KW-0813">Transport</keyword>
<evidence type="ECO:0000256" key="7">
    <source>
        <dbReference type="ARBA" id="ARBA00023010"/>
    </source>
</evidence>
<feature type="transmembrane region" description="Helical" evidence="9">
    <location>
        <begin position="6"/>
        <end position="22"/>
    </location>
</feature>
<protein>
    <recommendedName>
        <fullName evidence="9">Sec-independent protein translocase protein TatA</fullName>
    </recommendedName>
</protein>
<evidence type="ECO:0000256" key="10">
    <source>
        <dbReference type="SAM" id="MobiDB-lite"/>
    </source>
</evidence>
<reference evidence="11 12" key="1">
    <citation type="journal article" date="2014" name="Nature">
        <title>An environmental bacterial taxon with a large and distinct metabolic repertoire.</title>
        <authorList>
            <person name="Wilson M.C."/>
            <person name="Mori T."/>
            <person name="Ruckert C."/>
            <person name="Uria A.R."/>
            <person name="Helf M.J."/>
            <person name="Takada K."/>
            <person name="Gernert C."/>
            <person name="Steffens U.A."/>
            <person name="Heycke N."/>
            <person name="Schmitt S."/>
            <person name="Rinke C."/>
            <person name="Helfrich E.J."/>
            <person name="Brachmann A.O."/>
            <person name="Gurgui C."/>
            <person name="Wakimoto T."/>
            <person name="Kracht M."/>
            <person name="Crusemann M."/>
            <person name="Hentschel U."/>
            <person name="Abe I."/>
            <person name="Matsunaga S."/>
            <person name="Kalinowski J."/>
            <person name="Takeyama H."/>
            <person name="Piel J."/>
        </authorList>
    </citation>
    <scope>NUCLEOTIDE SEQUENCE [LARGE SCALE GENOMIC DNA]</scope>
    <source>
        <strain evidence="12">TSY2</strain>
    </source>
</reference>
<comment type="similarity">
    <text evidence="9">Belongs to the TatA/E family.</text>
</comment>
<dbReference type="InterPro" id="IPR006312">
    <property type="entry name" value="TatA/E"/>
</dbReference>
<dbReference type="PRINTS" id="PR01506">
    <property type="entry name" value="TATBPROTEIN"/>
</dbReference>
<keyword evidence="6 9" id="KW-1133">Transmembrane helix</keyword>
<dbReference type="AlphaFoldDB" id="W4M4Q5"/>
<evidence type="ECO:0000256" key="3">
    <source>
        <dbReference type="ARBA" id="ARBA00022475"/>
    </source>
</evidence>
<dbReference type="Pfam" id="PF02416">
    <property type="entry name" value="TatA_B_E"/>
    <property type="match status" value="1"/>
</dbReference>
<evidence type="ECO:0000313" key="11">
    <source>
        <dbReference type="EMBL" id="ETX05185.1"/>
    </source>
</evidence>
<comment type="subunit">
    <text evidence="9">Forms a complex with TatC.</text>
</comment>
<keyword evidence="12" id="KW-1185">Reference proteome</keyword>
<dbReference type="Gene3D" id="1.20.5.3310">
    <property type="match status" value="1"/>
</dbReference>
<organism evidence="11 12">
    <name type="scientific">Candidatus Entotheonella gemina</name>
    <dbReference type="NCBI Taxonomy" id="1429439"/>
    <lineage>
        <taxon>Bacteria</taxon>
        <taxon>Pseudomonadati</taxon>
        <taxon>Nitrospinota/Tectimicrobiota group</taxon>
        <taxon>Candidatus Tectimicrobiota</taxon>
        <taxon>Candidatus Entotheonellia</taxon>
        <taxon>Candidatus Entotheonellales</taxon>
        <taxon>Candidatus Entotheonellaceae</taxon>
        <taxon>Candidatus Entotheonella</taxon>
    </lineage>
</organism>
<evidence type="ECO:0000313" key="12">
    <source>
        <dbReference type="Proteomes" id="UP000019140"/>
    </source>
</evidence>
<evidence type="ECO:0000256" key="1">
    <source>
        <dbReference type="ARBA" id="ARBA00004162"/>
    </source>
</evidence>
<dbReference type="GO" id="GO:0043953">
    <property type="term" value="P:protein transport by the Tat complex"/>
    <property type="evidence" value="ECO:0007669"/>
    <property type="project" value="UniProtKB-UniRule"/>
</dbReference>
<keyword evidence="3 9" id="KW-1003">Cell membrane</keyword>
<feature type="compositionally biased region" description="Basic and acidic residues" evidence="10">
    <location>
        <begin position="57"/>
        <end position="71"/>
    </location>
</feature>
<dbReference type="GO" id="GO:0033281">
    <property type="term" value="C:TAT protein transport complex"/>
    <property type="evidence" value="ECO:0007669"/>
    <property type="project" value="UniProtKB-UniRule"/>
</dbReference>
<evidence type="ECO:0000256" key="6">
    <source>
        <dbReference type="ARBA" id="ARBA00022989"/>
    </source>
</evidence>
<keyword evidence="5 9" id="KW-0653">Protein transport</keyword>
<dbReference type="PATRIC" id="fig|1429439.4.peg.4160"/>
<evidence type="ECO:0000256" key="9">
    <source>
        <dbReference type="HAMAP-Rule" id="MF_00236"/>
    </source>
</evidence>
<dbReference type="Proteomes" id="UP000019140">
    <property type="component" value="Unassembled WGS sequence"/>
</dbReference>
<feature type="region of interest" description="Disordered" evidence="10">
    <location>
        <begin position="43"/>
        <end position="71"/>
    </location>
</feature>
<feature type="compositionally biased region" description="Acidic residues" evidence="10">
    <location>
        <begin position="47"/>
        <end position="56"/>
    </location>
</feature>
<dbReference type="PANTHER" id="PTHR42982:SF1">
    <property type="entry name" value="SEC-INDEPENDENT PROTEIN TRANSLOCASE PROTEIN TATA"/>
    <property type="match status" value="1"/>
</dbReference>
<dbReference type="EMBL" id="AZHX01001020">
    <property type="protein sequence ID" value="ETX05185.1"/>
    <property type="molecule type" value="Genomic_DNA"/>
</dbReference>
<keyword evidence="4 9" id="KW-0812">Transmembrane</keyword>
<evidence type="ECO:0000256" key="2">
    <source>
        <dbReference type="ARBA" id="ARBA00022448"/>
    </source>
</evidence>
<dbReference type="InterPro" id="IPR003369">
    <property type="entry name" value="TatA/B/E"/>
</dbReference>
<dbReference type="GO" id="GO:0008320">
    <property type="term" value="F:protein transmembrane transporter activity"/>
    <property type="evidence" value="ECO:0007669"/>
    <property type="project" value="UniProtKB-UniRule"/>
</dbReference>
<evidence type="ECO:0000256" key="5">
    <source>
        <dbReference type="ARBA" id="ARBA00022927"/>
    </source>
</evidence>
<accession>W4M4Q5</accession>
<proteinExistence type="inferred from homology"/>
<keyword evidence="7 9" id="KW-0811">Translocation</keyword>
<name>W4M4Q5_9BACT</name>
<keyword evidence="8 9" id="KW-0472">Membrane</keyword>
<evidence type="ECO:0000256" key="4">
    <source>
        <dbReference type="ARBA" id="ARBA00022692"/>
    </source>
</evidence>
<dbReference type="NCBIfam" id="NF011430">
    <property type="entry name" value="PRK14861.1"/>
    <property type="match status" value="1"/>
</dbReference>
<sequence>MFGLGVQELLIIFVIIMVLFGAKKLPEMGRGLGKGIREFKSATNKLDDDDDDESEKEAEPKVVESKVKSND</sequence>
<comment type="subcellular location">
    <subcellularLocation>
        <location evidence="1 9">Cell membrane</location>
        <topology evidence="1 9">Single-pass membrane protein</topology>
    </subcellularLocation>
</comment>